<name>A0ABM1ENT0_PRICU</name>
<dbReference type="SMART" id="SM00444">
    <property type="entry name" value="GYF"/>
    <property type="match status" value="1"/>
</dbReference>
<dbReference type="GeneID" id="106814089"/>
<keyword evidence="3" id="KW-1185">Reference proteome</keyword>
<evidence type="ECO:0000313" key="3">
    <source>
        <dbReference type="Proteomes" id="UP000695022"/>
    </source>
</evidence>
<feature type="compositionally biased region" description="Acidic residues" evidence="1">
    <location>
        <begin position="51"/>
        <end position="65"/>
    </location>
</feature>
<feature type="compositionally biased region" description="Basic and acidic residues" evidence="1">
    <location>
        <begin position="260"/>
        <end position="274"/>
    </location>
</feature>
<dbReference type="Gene3D" id="3.30.1490.40">
    <property type="match status" value="1"/>
</dbReference>
<feature type="region of interest" description="Disordered" evidence="1">
    <location>
        <begin position="168"/>
        <end position="194"/>
    </location>
</feature>
<dbReference type="InterPro" id="IPR003169">
    <property type="entry name" value="GYF"/>
</dbReference>
<evidence type="ECO:0000313" key="4">
    <source>
        <dbReference type="RefSeq" id="XP_014673851.1"/>
    </source>
</evidence>
<dbReference type="RefSeq" id="XP_014673851.1">
    <property type="nucleotide sequence ID" value="XM_014818365.1"/>
</dbReference>
<sequence length="370" mass="42165">MSKRSADDYLNDDSIPSAVTKPKQPRRFKEKHSLDSDEEDVPDDYKVMDKEDIEGEEDATIEDDEGIKITPFNMKEEMEEGHFDTGGYYHWKKDDNDIRDGWVENIDWVKVRREQRKPTKAGGDDKDDSDSSDDVRPLDSNKQVQNYNEMLKVMLPGESVNKALRRLGGGAKNRGNASARWCKQKKGDAEKEAAAASDVDRENLEKLTGLADRLLVWGEYNIYQATYEKLHYNVQKNDRKFDDKTDDDILDMFGEDVDGNEKLCEGGREQREKAGTSNSAGNVQPQASVTRGEASEPDPDGPVDPSITDEVCWEFKWEESDDATIYGPHSSSQMLRWTQSDYFPNGCFVRKLGSEAKFRSSSRIDFELYT</sequence>
<dbReference type="SUPFAM" id="SSF55277">
    <property type="entry name" value="GYF domain"/>
    <property type="match status" value="1"/>
</dbReference>
<reference evidence="4" key="1">
    <citation type="submission" date="2025-08" db="UniProtKB">
        <authorList>
            <consortium name="RefSeq"/>
        </authorList>
    </citation>
    <scope>IDENTIFICATION</scope>
</reference>
<dbReference type="PROSITE" id="PS50829">
    <property type="entry name" value="GYF"/>
    <property type="match status" value="1"/>
</dbReference>
<feature type="compositionally biased region" description="Basic and acidic residues" evidence="1">
    <location>
        <begin position="185"/>
        <end position="194"/>
    </location>
</feature>
<gene>
    <name evidence="4" type="primary">LOC106814089</name>
</gene>
<dbReference type="InterPro" id="IPR035445">
    <property type="entry name" value="GYF-like_dom_sf"/>
</dbReference>
<proteinExistence type="predicted"/>
<feature type="compositionally biased region" description="Polar residues" evidence="1">
    <location>
        <begin position="275"/>
        <end position="289"/>
    </location>
</feature>
<dbReference type="Pfam" id="PF02213">
    <property type="entry name" value="GYF"/>
    <property type="match status" value="1"/>
</dbReference>
<organism evidence="3 4">
    <name type="scientific">Priapulus caudatus</name>
    <name type="common">Priapulid worm</name>
    <dbReference type="NCBI Taxonomy" id="37621"/>
    <lineage>
        <taxon>Eukaryota</taxon>
        <taxon>Metazoa</taxon>
        <taxon>Ecdysozoa</taxon>
        <taxon>Scalidophora</taxon>
        <taxon>Priapulida</taxon>
        <taxon>Priapulimorpha</taxon>
        <taxon>Priapulimorphida</taxon>
        <taxon>Priapulidae</taxon>
        <taxon>Priapulus</taxon>
    </lineage>
</organism>
<feature type="region of interest" description="Disordered" evidence="1">
    <location>
        <begin position="260"/>
        <end position="307"/>
    </location>
</feature>
<dbReference type="Proteomes" id="UP000695022">
    <property type="component" value="Unplaced"/>
</dbReference>
<protein>
    <submittedName>
        <fullName evidence="4">CD2 antigen cytoplasmic tail-binding protein 2 homolog</fullName>
    </submittedName>
</protein>
<dbReference type="InterPro" id="IPR039905">
    <property type="entry name" value="CD2BP2/Lin1"/>
</dbReference>
<dbReference type="PANTHER" id="PTHR13138">
    <property type="entry name" value="PROTEIN LIN1"/>
    <property type="match status" value="1"/>
</dbReference>
<dbReference type="PANTHER" id="PTHR13138:SF3">
    <property type="entry name" value="CD2 ANTIGEN CYTOPLASMIC TAIL-BINDING PROTEIN 2"/>
    <property type="match status" value="1"/>
</dbReference>
<evidence type="ECO:0000256" key="1">
    <source>
        <dbReference type="SAM" id="MobiDB-lite"/>
    </source>
</evidence>
<evidence type="ECO:0000259" key="2">
    <source>
        <dbReference type="PROSITE" id="PS50829"/>
    </source>
</evidence>
<accession>A0ABM1ENT0</accession>
<feature type="region of interest" description="Disordered" evidence="1">
    <location>
        <begin position="1"/>
        <end position="67"/>
    </location>
</feature>
<feature type="region of interest" description="Disordered" evidence="1">
    <location>
        <begin position="109"/>
        <end position="145"/>
    </location>
</feature>
<feature type="domain" description="GYF" evidence="2">
    <location>
        <begin position="310"/>
        <end position="370"/>
    </location>
</feature>